<reference evidence="3" key="1">
    <citation type="journal article" date="2020" name="mSystems">
        <title>Genome- and Community-Level Interaction Insights into Carbon Utilization and Element Cycling Functions of Hydrothermarchaeota in Hydrothermal Sediment.</title>
        <authorList>
            <person name="Zhou Z."/>
            <person name="Liu Y."/>
            <person name="Xu W."/>
            <person name="Pan J."/>
            <person name="Luo Z.H."/>
            <person name="Li M."/>
        </authorList>
    </citation>
    <scope>NUCLEOTIDE SEQUENCE [LARGE SCALE GENOMIC DNA]</scope>
    <source>
        <strain evidence="3">HyVt-501</strain>
    </source>
</reference>
<evidence type="ECO:0000313" key="3">
    <source>
        <dbReference type="EMBL" id="HHJ63763.1"/>
    </source>
</evidence>
<organism evidence="3">
    <name type="scientific">Aquifex aeolicus</name>
    <dbReference type="NCBI Taxonomy" id="63363"/>
    <lineage>
        <taxon>Bacteria</taxon>
        <taxon>Pseudomonadati</taxon>
        <taxon>Aquificota</taxon>
        <taxon>Aquificia</taxon>
        <taxon>Aquificales</taxon>
        <taxon>Aquificaceae</taxon>
        <taxon>Aquifex</taxon>
    </lineage>
</organism>
<keyword evidence="3" id="KW-0969">Cilium</keyword>
<keyword evidence="3" id="KW-0966">Cell projection</keyword>
<name>A0A7C5L8U7_AQUAO</name>
<dbReference type="GO" id="GO:0016020">
    <property type="term" value="C:membrane"/>
    <property type="evidence" value="ECO:0007669"/>
    <property type="project" value="UniProtKB-UniRule"/>
</dbReference>
<evidence type="ECO:0000256" key="1">
    <source>
        <dbReference type="PROSITE-ProRule" id="PRU00473"/>
    </source>
</evidence>
<dbReference type="EMBL" id="DRNB01000096">
    <property type="protein sequence ID" value="HHJ63763.1"/>
    <property type="molecule type" value="Genomic_DNA"/>
</dbReference>
<dbReference type="PANTHER" id="PTHR30329">
    <property type="entry name" value="STATOR ELEMENT OF FLAGELLAR MOTOR COMPLEX"/>
    <property type="match status" value="1"/>
</dbReference>
<dbReference type="AlphaFoldDB" id="A0A7C5L8U7"/>
<dbReference type="CDD" id="cd07185">
    <property type="entry name" value="OmpA_C-like"/>
    <property type="match status" value="1"/>
</dbReference>
<dbReference type="InterPro" id="IPR036737">
    <property type="entry name" value="OmpA-like_sf"/>
</dbReference>
<feature type="non-terminal residue" evidence="3">
    <location>
        <position position="1"/>
    </location>
</feature>
<protein>
    <submittedName>
        <fullName evidence="3">Flagellar motor protein MotB</fullName>
    </submittedName>
</protein>
<comment type="caution">
    <text evidence="3">The sequence shown here is derived from an EMBL/GenBank/DDBJ whole genome shotgun (WGS) entry which is preliminary data.</text>
</comment>
<dbReference type="PROSITE" id="PS51123">
    <property type="entry name" value="OMPA_2"/>
    <property type="match status" value="1"/>
</dbReference>
<proteinExistence type="predicted"/>
<dbReference type="InterPro" id="IPR006665">
    <property type="entry name" value="OmpA-like"/>
</dbReference>
<feature type="domain" description="OmpA-like" evidence="2">
    <location>
        <begin position="43"/>
        <end position="163"/>
    </location>
</feature>
<evidence type="ECO:0000259" key="2">
    <source>
        <dbReference type="PROSITE" id="PS51123"/>
    </source>
</evidence>
<dbReference type="Gene3D" id="3.30.1330.60">
    <property type="entry name" value="OmpA-like domain"/>
    <property type="match status" value="1"/>
</dbReference>
<gene>
    <name evidence="3" type="ORF">ENJ61_02545</name>
</gene>
<dbReference type="InterPro" id="IPR050330">
    <property type="entry name" value="Bact_OuterMem_StrucFunc"/>
</dbReference>
<accession>A0A7C5L8U7</accession>
<keyword evidence="3" id="KW-0282">Flagellum</keyword>
<keyword evidence="1" id="KW-0472">Membrane</keyword>
<dbReference type="Pfam" id="PF00691">
    <property type="entry name" value="OmpA"/>
    <property type="match status" value="1"/>
</dbReference>
<dbReference type="SUPFAM" id="SSF103088">
    <property type="entry name" value="OmpA-like"/>
    <property type="match status" value="1"/>
</dbReference>
<dbReference type="Proteomes" id="UP000885792">
    <property type="component" value="Unassembled WGS sequence"/>
</dbReference>
<dbReference type="PANTHER" id="PTHR30329:SF21">
    <property type="entry name" value="LIPOPROTEIN YIAD-RELATED"/>
    <property type="match status" value="1"/>
</dbReference>
<sequence>RVPVRMENMHYRVKKFAELKKEISEIKEMLRSMGIEADYLVTGTCMKLRVNVSRLFPPGSETPYPEARRLFLNMCERLRPYSLPITFEGYTDNVPISTPRFPSNWELSTARAVSVLKLFTACGYPQDLLSAVGYGEYHPIAPNDTPRNRERNRRIEFCIKLNP</sequence>